<dbReference type="AlphaFoldDB" id="A0AAC8PW63"/>
<gene>
    <name evidence="1" type="ORF">AAV35_010060</name>
</gene>
<reference evidence="2" key="1">
    <citation type="submission" date="2015-06" db="EMBL/GenBank/DDBJ databases">
        <title>Salimicrobium jeotgali MJ3, isolated from Myulchi jeot, a traditional Korean fermented seafood.</title>
        <authorList>
            <person name="Kim K.H."/>
            <person name="Jeon C.O."/>
            <person name="Jin H.M."/>
        </authorList>
    </citation>
    <scope>NUCLEOTIDE SEQUENCE [LARGE SCALE GENOMIC DNA]</scope>
    <source>
        <strain evidence="2">MJ3</strain>
    </source>
</reference>
<dbReference type="EMBL" id="CP011361">
    <property type="protein sequence ID" value="AKG05776.1"/>
    <property type="molecule type" value="Genomic_DNA"/>
</dbReference>
<evidence type="ECO:0000313" key="1">
    <source>
        <dbReference type="EMBL" id="AKG05776.1"/>
    </source>
</evidence>
<proteinExistence type="predicted"/>
<organism evidence="1 2">
    <name type="scientific">Salimicrobium jeotgali</name>
    <dbReference type="NCBI Taxonomy" id="1230341"/>
    <lineage>
        <taxon>Bacteria</taxon>
        <taxon>Bacillati</taxon>
        <taxon>Bacillota</taxon>
        <taxon>Bacilli</taxon>
        <taxon>Bacillales</taxon>
        <taxon>Bacillaceae</taxon>
        <taxon>Salimicrobium</taxon>
    </lineage>
</organism>
<name>A0AAC8PW63_9BACI</name>
<dbReference type="KEGG" id="sje:AAV35_010060"/>
<evidence type="ECO:0000313" key="2">
    <source>
        <dbReference type="Proteomes" id="UP000092654"/>
    </source>
</evidence>
<protein>
    <submittedName>
        <fullName evidence="1">Uncharacterized protein</fullName>
    </submittedName>
</protein>
<sequence length="103" mass="11704">MMKQVIAYFANENDAESALTSLKKYKVEKERVEEIPQDSKLERVIPFTSGGFQADVAEYGETFNEALGNKGKEVTHLLQFEVEEEDHEGVLKVLQEHGAMKKE</sequence>
<dbReference type="Proteomes" id="UP000092654">
    <property type="component" value="Chromosome"/>
</dbReference>
<accession>A0AAC8PW63</accession>